<dbReference type="Proteomes" id="UP001168694">
    <property type="component" value="Unassembled WGS sequence"/>
</dbReference>
<proteinExistence type="predicted"/>
<dbReference type="EMBL" id="JAUHLN010000006">
    <property type="protein sequence ID" value="MDN4075674.1"/>
    <property type="molecule type" value="Genomic_DNA"/>
</dbReference>
<evidence type="ECO:0000313" key="2">
    <source>
        <dbReference type="Proteomes" id="UP001168694"/>
    </source>
</evidence>
<dbReference type="RefSeq" id="WP_290401782.1">
    <property type="nucleotide sequence ID" value="NZ_JAUHLN010000006.1"/>
</dbReference>
<evidence type="ECO:0000313" key="1">
    <source>
        <dbReference type="EMBL" id="MDN4075674.1"/>
    </source>
</evidence>
<protein>
    <submittedName>
        <fullName evidence="1">Uncharacterized protein</fullName>
    </submittedName>
</protein>
<gene>
    <name evidence="1" type="ORF">QYF49_22185</name>
</gene>
<reference evidence="1" key="1">
    <citation type="submission" date="2023-06" db="EMBL/GenBank/DDBJ databases">
        <title>Draft Genome Sequences of Representative Paenibacillus Polymyxa, Bacillus cereus, Fictibacillus sp., and Brevibacillus agri Strains Isolated from Amazonian Dark Earth.</title>
        <authorList>
            <person name="Pellegrinetti T.A."/>
            <person name="Cunha I.C.M."/>
            <person name="Chaves M.G."/>
            <person name="Freitas A.S."/>
            <person name="Silva A.V.R."/>
            <person name="Tsai S.M."/>
            <person name="Mendes L.W."/>
        </authorList>
    </citation>
    <scope>NUCLEOTIDE SEQUENCE</scope>
    <source>
        <strain evidence="1">CENA-BCM004</strain>
    </source>
</reference>
<comment type="caution">
    <text evidence="1">The sequence shown here is derived from an EMBL/GenBank/DDBJ whole genome shotgun (WGS) entry which is preliminary data.</text>
</comment>
<accession>A0ABT8ECN9</accession>
<keyword evidence="2" id="KW-1185">Reference proteome</keyword>
<name>A0ABT8ECN9_9BACL</name>
<sequence length="213" mass="25785">MYPELKQFNQMSKEYDERIKEANERWKILHKQKEMASSEYESLLGQYGRRNSRVSMEELHESKDEYLRLMAKERDAMEHLDELKESRRYRMKDFVDTLQQGRDREVGAAERTMKKKIEEMHRLKAEYLMIVQQIHQINEYVKDIEESTLQAFQSMDTRYQQRTDYSIYPALAKMEISHREIQQVFTAGDLPSEMSKYTDPYSSFQLIRNEKRP</sequence>
<organism evidence="1 2">
    <name type="scientific">Fictibacillus terranigra</name>
    <dbReference type="NCBI Taxonomy" id="3058424"/>
    <lineage>
        <taxon>Bacteria</taxon>
        <taxon>Bacillati</taxon>
        <taxon>Bacillota</taxon>
        <taxon>Bacilli</taxon>
        <taxon>Bacillales</taxon>
        <taxon>Fictibacillaceae</taxon>
        <taxon>Fictibacillus</taxon>
    </lineage>
</organism>